<dbReference type="Proteomes" id="UP000319801">
    <property type="component" value="Unassembled WGS sequence"/>
</dbReference>
<keyword evidence="3" id="KW-1185">Reference proteome</keyword>
<feature type="region of interest" description="Disordered" evidence="1">
    <location>
        <begin position="81"/>
        <end position="100"/>
    </location>
</feature>
<protein>
    <submittedName>
        <fullName evidence="2">Uncharacterized protein</fullName>
    </submittedName>
</protein>
<sequence length="134" mass="14520">MVRDGQLGIKRSISLADQSQGQVAVVAMFKVQRDSDGLSLAVHSGPSNHWDFRGHLTLITPLWCPVRLFNKRTLHTGVQRLGTTSSTQGGPPSLTLASHSGVNQEPAQSKYACMELIQIPGDAMDEVLNGLTRQ</sequence>
<dbReference type="AlphaFoldDB" id="A0A556UAK5"/>
<proteinExistence type="predicted"/>
<gene>
    <name evidence="2" type="ORF">Baya_8845</name>
</gene>
<dbReference type="EMBL" id="VCAZ01000065">
    <property type="protein sequence ID" value="TSO25222.1"/>
    <property type="molecule type" value="Genomic_DNA"/>
</dbReference>
<evidence type="ECO:0000256" key="1">
    <source>
        <dbReference type="SAM" id="MobiDB-lite"/>
    </source>
</evidence>
<evidence type="ECO:0000313" key="3">
    <source>
        <dbReference type="Proteomes" id="UP000319801"/>
    </source>
</evidence>
<evidence type="ECO:0000313" key="2">
    <source>
        <dbReference type="EMBL" id="TSO25222.1"/>
    </source>
</evidence>
<organism evidence="2 3">
    <name type="scientific">Bagarius yarrelli</name>
    <name type="common">Goonch</name>
    <name type="synonym">Bagrus yarrelli</name>
    <dbReference type="NCBI Taxonomy" id="175774"/>
    <lineage>
        <taxon>Eukaryota</taxon>
        <taxon>Metazoa</taxon>
        <taxon>Chordata</taxon>
        <taxon>Craniata</taxon>
        <taxon>Vertebrata</taxon>
        <taxon>Euteleostomi</taxon>
        <taxon>Actinopterygii</taxon>
        <taxon>Neopterygii</taxon>
        <taxon>Teleostei</taxon>
        <taxon>Ostariophysi</taxon>
        <taxon>Siluriformes</taxon>
        <taxon>Sisoridae</taxon>
        <taxon>Sisorinae</taxon>
        <taxon>Bagarius</taxon>
    </lineage>
</organism>
<reference evidence="2 3" key="1">
    <citation type="journal article" date="2019" name="Genome Biol. Evol.">
        <title>Whole-Genome Sequencing of the Giant Devil Catfish, Bagarius yarrelli.</title>
        <authorList>
            <person name="Jiang W."/>
            <person name="Lv Y."/>
            <person name="Cheng L."/>
            <person name="Yang K."/>
            <person name="Chao B."/>
            <person name="Wang X."/>
            <person name="Li Y."/>
            <person name="Pan X."/>
            <person name="You X."/>
            <person name="Zhang Y."/>
            <person name="Yang J."/>
            <person name="Li J."/>
            <person name="Zhang X."/>
            <person name="Liu S."/>
            <person name="Sun C."/>
            <person name="Yang J."/>
            <person name="Shi Q."/>
        </authorList>
    </citation>
    <scope>NUCLEOTIDE SEQUENCE [LARGE SCALE GENOMIC DNA]</scope>
    <source>
        <strain evidence="2">JWS20170419001</strain>
        <tissue evidence="2">Muscle</tissue>
    </source>
</reference>
<name>A0A556UAK5_BAGYA</name>
<comment type="caution">
    <text evidence="2">The sequence shown here is derived from an EMBL/GenBank/DDBJ whole genome shotgun (WGS) entry which is preliminary data.</text>
</comment>
<accession>A0A556UAK5</accession>